<feature type="compositionally biased region" description="Basic and acidic residues" evidence="1">
    <location>
        <begin position="105"/>
        <end position="114"/>
    </location>
</feature>
<organism evidence="2 3">
    <name type="scientific">Plakobranchus ocellatus</name>
    <dbReference type="NCBI Taxonomy" id="259542"/>
    <lineage>
        <taxon>Eukaryota</taxon>
        <taxon>Metazoa</taxon>
        <taxon>Spiralia</taxon>
        <taxon>Lophotrochozoa</taxon>
        <taxon>Mollusca</taxon>
        <taxon>Gastropoda</taxon>
        <taxon>Heterobranchia</taxon>
        <taxon>Euthyneura</taxon>
        <taxon>Panpulmonata</taxon>
        <taxon>Sacoglossa</taxon>
        <taxon>Placobranchoidea</taxon>
        <taxon>Plakobranchidae</taxon>
        <taxon>Plakobranchus</taxon>
    </lineage>
</organism>
<comment type="caution">
    <text evidence="2">The sequence shown here is derived from an EMBL/GenBank/DDBJ whole genome shotgun (WGS) entry which is preliminary data.</text>
</comment>
<gene>
    <name evidence="2" type="ORF">PoB_000452200</name>
</gene>
<keyword evidence="3" id="KW-1185">Reference proteome</keyword>
<reference evidence="2 3" key="1">
    <citation type="journal article" date="2021" name="Elife">
        <title>Chloroplast acquisition without the gene transfer in kleptoplastic sea slugs, Plakobranchus ocellatus.</title>
        <authorList>
            <person name="Maeda T."/>
            <person name="Takahashi S."/>
            <person name="Yoshida T."/>
            <person name="Shimamura S."/>
            <person name="Takaki Y."/>
            <person name="Nagai Y."/>
            <person name="Toyoda A."/>
            <person name="Suzuki Y."/>
            <person name="Arimoto A."/>
            <person name="Ishii H."/>
            <person name="Satoh N."/>
            <person name="Nishiyama T."/>
            <person name="Hasebe M."/>
            <person name="Maruyama T."/>
            <person name="Minagawa J."/>
            <person name="Obokata J."/>
            <person name="Shigenobu S."/>
        </authorList>
    </citation>
    <scope>NUCLEOTIDE SEQUENCE [LARGE SCALE GENOMIC DNA]</scope>
</reference>
<feature type="region of interest" description="Disordered" evidence="1">
    <location>
        <begin position="105"/>
        <end position="140"/>
    </location>
</feature>
<evidence type="ECO:0000313" key="2">
    <source>
        <dbReference type="EMBL" id="GFN78016.1"/>
    </source>
</evidence>
<dbReference type="AlphaFoldDB" id="A0AAV3Y5G1"/>
<proteinExistence type="predicted"/>
<dbReference type="Proteomes" id="UP000735302">
    <property type="component" value="Unassembled WGS sequence"/>
</dbReference>
<sequence length="140" mass="15749">MVIRKTCMSVRHSSGEAGSVKKRSVSVTVKTRGVSVTVKKRSVIVSVKKRSVNVSVKKRSVNVSVKTRGVSVTVKKRSVNVSVKTFWIKGRLDRQERAEERELKKLQAEVETDKTQQTAPKPDMSAIRQPRMPLLMDSRD</sequence>
<dbReference type="EMBL" id="BLXT01000537">
    <property type="protein sequence ID" value="GFN78016.1"/>
    <property type="molecule type" value="Genomic_DNA"/>
</dbReference>
<protein>
    <submittedName>
        <fullName evidence="2">Uncharacterized protein</fullName>
    </submittedName>
</protein>
<name>A0AAV3Y5G1_9GAST</name>
<accession>A0AAV3Y5G1</accession>
<evidence type="ECO:0000313" key="3">
    <source>
        <dbReference type="Proteomes" id="UP000735302"/>
    </source>
</evidence>
<evidence type="ECO:0000256" key="1">
    <source>
        <dbReference type="SAM" id="MobiDB-lite"/>
    </source>
</evidence>